<sequence length="8" mass="947">MSMYVIGF</sequence>
<accession>A0A0A9A7T0</accession>
<organism evidence="1">
    <name type="scientific">Arundo donax</name>
    <name type="common">Giant reed</name>
    <name type="synonym">Donax arundinaceus</name>
    <dbReference type="NCBI Taxonomy" id="35708"/>
    <lineage>
        <taxon>Eukaryota</taxon>
        <taxon>Viridiplantae</taxon>
        <taxon>Streptophyta</taxon>
        <taxon>Embryophyta</taxon>
        <taxon>Tracheophyta</taxon>
        <taxon>Spermatophyta</taxon>
        <taxon>Magnoliopsida</taxon>
        <taxon>Liliopsida</taxon>
        <taxon>Poales</taxon>
        <taxon>Poaceae</taxon>
        <taxon>PACMAD clade</taxon>
        <taxon>Arundinoideae</taxon>
        <taxon>Arundineae</taxon>
        <taxon>Arundo</taxon>
    </lineage>
</organism>
<evidence type="ECO:0000313" key="1">
    <source>
        <dbReference type="EMBL" id="JAD47106.1"/>
    </source>
</evidence>
<reference evidence="1" key="1">
    <citation type="submission" date="2014-09" db="EMBL/GenBank/DDBJ databases">
        <authorList>
            <person name="Magalhaes I.L.F."/>
            <person name="Oliveira U."/>
            <person name="Santos F.R."/>
            <person name="Vidigal T.H.D.A."/>
            <person name="Brescovit A.D."/>
            <person name="Santos A.J."/>
        </authorList>
    </citation>
    <scope>NUCLEOTIDE SEQUENCE</scope>
    <source>
        <tissue evidence="1">Shoot tissue taken approximately 20 cm above the soil surface</tissue>
    </source>
</reference>
<dbReference type="EMBL" id="GBRH01250789">
    <property type="protein sequence ID" value="JAD47106.1"/>
    <property type="molecule type" value="Transcribed_RNA"/>
</dbReference>
<proteinExistence type="predicted"/>
<name>A0A0A9A7T0_ARUDO</name>
<reference evidence="1" key="2">
    <citation type="journal article" date="2015" name="Data Brief">
        <title>Shoot transcriptome of the giant reed, Arundo donax.</title>
        <authorList>
            <person name="Barrero R.A."/>
            <person name="Guerrero F.D."/>
            <person name="Moolhuijzen P."/>
            <person name="Goolsby J.A."/>
            <person name="Tidwell J."/>
            <person name="Bellgard S.E."/>
            <person name="Bellgard M.I."/>
        </authorList>
    </citation>
    <scope>NUCLEOTIDE SEQUENCE</scope>
    <source>
        <tissue evidence="1">Shoot tissue taken approximately 20 cm above the soil surface</tissue>
    </source>
</reference>
<protein>
    <submittedName>
        <fullName evidence="1">Uncharacterized protein</fullName>
    </submittedName>
</protein>